<evidence type="ECO:0000256" key="1">
    <source>
        <dbReference type="SAM" id="MobiDB-lite"/>
    </source>
</evidence>
<evidence type="ECO:0000313" key="3">
    <source>
        <dbReference type="Proteomes" id="UP001432322"/>
    </source>
</evidence>
<evidence type="ECO:0000313" key="2">
    <source>
        <dbReference type="EMBL" id="GMT16733.1"/>
    </source>
</evidence>
<feature type="compositionally biased region" description="Low complexity" evidence="1">
    <location>
        <begin position="42"/>
        <end position="59"/>
    </location>
</feature>
<dbReference type="Proteomes" id="UP001432322">
    <property type="component" value="Unassembled WGS sequence"/>
</dbReference>
<sequence length="545" mass="60823">IRERSPTPPPAPPPPPPVAPTPAPQKKRVKIVLDIDDDGAGPSTSTRPTFSSPFPLTTPHLPAGHRPGVPRRPYLDLGPSPAAPPRREKGGGGVEGPVSLPYYELSVPDYGLHSVCTPSVFGGLQLESYGVDARLVSQYNLAAFLRRPQLGGVEGGSRLLLPTRRDPSALLHMPDFASYSRFAFPDVDNGDRRGRNLMAASRRSQGDKRVELWTVNERSRRKKLERISAKMRKDGGLKRAKVEEELKMGGEPMVELRRVEWSGGAVWVRRRGGQLSVVSRGEGDKETPMMEMQVEAAGVVDWSESVWMDGEVAVVMDGGRVKHGTLDRMVEVDSASLVVECVTHTDHPRVVVIGGAHHCYLLDLRERRGRTRVASHFTVPFLTSGGVNDHYLIPRHGEEAMPRIRHLETMRDAPRNTVVVTDVGLYVVDERCSERPLMTTSHPMRDGGDGMRYGVRKTEEGRIHTMTMADHRREQWMEWKVMEREGGGMSSIGPWKRIEDVKGGGKTRAMCYVETREGREVRVRQVDDGSIHYQVIGEEEWKEEE</sequence>
<gene>
    <name evidence="2" type="ORF">PFISCL1PPCAC_8030</name>
</gene>
<feature type="compositionally biased region" description="Pro residues" evidence="1">
    <location>
        <begin position="1"/>
        <end position="23"/>
    </location>
</feature>
<dbReference type="AlphaFoldDB" id="A0AAV5VEU2"/>
<comment type="caution">
    <text evidence="2">The sequence shown here is derived from an EMBL/GenBank/DDBJ whole genome shotgun (WGS) entry which is preliminary data.</text>
</comment>
<dbReference type="EMBL" id="BTSY01000002">
    <property type="protein sequence ID" value="GMT16733.1"/>
    <property type="molecule type" value="Genomic_DNA"/>
</dbReference>
<feature type="region of interest" description="Disordered" evidence="1">
    <location>
        <begin position="1"/>
        <end position="95"/>
    </location>
</feature>
<reference evidence="2" key="1">
    <citation type="submission" date="2023-10" db="EMBL/GenBank/DDBJ databases">
        <title>Genome assembly of Pristionchus species.</title>
        <authorList>
            <person name="Yoshida K."/>
            <person name="Sommer R.J."/>
        </authorList>
    </citation>
    <scope>NUCLEOTIDE SEQUENCE</scope>
    <source>
        <strain evidence="2">RS5133</strain>
    </source>
</reference>
<protein>
    <submittedName>
        <fullName evidence="2">Uncharacterized protein</fullName>
    </submittedName>
</protein>
<proteinExistence type="predicted"/>
<feature type="non-terminal residue" evidence="2">
    <location>
        <position position="545"/>
    </location>
</feature>
<name>A0AAV5VEU2_9BILA</name>
<organism evidence="2 3">
    <name type="scientific">Pristionchus fissidentatus</name>
    <dbReference type="NCBI Taxonomy" id="1538716"/>
    <lineage>
        <taxon>Eukaryota</taxon>
        <taxon>Metazoa</taxon>
        <taxon>Ecdysozoa</taxon>
        <taxon>Nematoda</taxon>
        <taxon>Chromadorea</taxon>
        <taxon>Rhabditida</taxon>
        <taxon>Rhabditina</taxon>
        <taxon>Diplogasteromorpha</taxon>
        <taxon>Diplogasteroidea</taxon>
        <taxon>Neodiplogasteridae</taxon>
        <taxon>Pristionchus</taxon>
    </lineage>
</organism>
<keyword evidence="3" id="KW-1185">Reference proteome</keyword>
<feature type="non-terminal residue" evidence="2">
    <location>
        <position position="1"/>
    </location>
</feature>
<accession>A0AAV5VEU2</accession>